<dbReference type="InterPro" id="IPR013783">
    <property type="entry name" value="Ig-like_fold"/>
</dbReference>
<reference evidence="5" key="1">
    <citation type="submission" date="2018-07" db="EMBL/GenBank/DDBJ databases">
        <title>Comparative genomics of catfishes provides insights into carnivory and benthic adaptation.</title>
        <authorList>
            <person name="Zhang Y."/>
            <person name="Wang D."/>
            <person name="Peng Z."/>
            <person name="Zheng S."/>
            <person name="Shao F."/>
            <person name="Tao W."/>
        </authorList>
    </citation>
    <scope>NUCLEOTIDE SEQUENCE</scope>
    <source>
        <strain evidence="5">Chongqing</strain>
    </source>
</reference>
<gene>
    <name evidence="5" type="ORF">C0J50_13170</name>
</gene>
<dbReference type="FunFam" id="2.60.40.10:FF:002397">
    <property type="entry name" value="Immunoglobulin heavy variable 4-9"/>
    <property type="match status" value="2"/>
</dbReference>
<dbReference type="InterPro" id="IPR003599">
    <property type="entry name" value="Ig_sub"/>
</dbReference>
<dbReference type="SMART" id="SM00409">
    <property type="entry name" value="IG"/>
    <property type="match status" value="2"/>
</dbReference>
<evidence type="ECO:0000256" key="1">
    <source>
        <dbReference type="ARBA" id="ARBA00022859"/>
    </source>
</evidence>
<dbReference type="PANTHER" id="PTHR23266">
    <property type="entry name" value="IMMUNOGLOBULIN HEAVY CHAIN"/>
    <property type="match status" value="1"/>
</dbReference>
<dbReference type="Gene3D" id="2.60.40.10">
    <property type="entry name" value="Immunoglobulins"/>
    <property type="match status" value="3"/>
</dbReference>
<dbReference type="EMBL" id="MU551455">
    <property type="protein sequence ID" value="KAI5627271.1"/>
    <property type="molecule type" value="Genomic_DNA"/>
</dbReference>
<name>A0AAD5B2I2_SILAS</name>
<keyword evidence="2" id="KW-1064">Adaptive immunity</keyword>
<feature type="non-terminal residue" evidence="5">
    <location>
        <position position="323"/>
    </location>
</feature>
<keyword evidence="3" id="KW-1280">Immunoglobulin</keyword>
<keyword evidence="1" id="KW-0391">Immunity</keyword>
<feature type="non-terminal residue" evidence="5">
    <location>
        <position position="1"/>
    </location>
</feature>
<dbReference type="GO" id="GO:0002250">
    <property type="term" value="P:adaptive immune response"/>
    <property type="evidence" value="ECO:0007669"/>
    <property type="project" value="UniProtKB-KW"/>
</dbReference>
<dbReference type="InterPro" id="IPR013106">
    <property type="entry name" value="Ig_V-set"/>
</dbReference>
<dbReference type="InterPro" id="IPR050199">
    <property type="entry name" value="IgHV"/>
</dbReference>
<protein>
    <recommendedName>
        <fullName evidence="4">Ig-like domain-containing protein</fullName>
    </recommendedName>
</protein>
<organism evidence="5 6">
    <name type="scientific">Silurus asotus</name>
    <name type="common">Amur catfish</name>
    <name type="synonym">Parasilurus asotus</name>
    <dbReference type="NCBI Taxonomy" id="30991"/>
    <lineage>
        <taxon>Eukaryota</taxon>
        <taxon>Metazoa</taxon>
        <taxon>Chordata</taxon>
        <taxon>Craniata</taxon>
        <taxon>Vertebrata</taxon>
        <taxon>Euteleostomi</taxon>
        <taxon>Actinopterygii</taxon>
        <taxon>Neopterygii</taxon>
        <taxon>Teleostei</taxon>
        <taxon>Ostariophysi</taxon>
        <taxon>Siluriformes</taxon>
        <taxon>Siluridae</taxon>
        <taxon>Silurus</taxon>
    </lineage>
</organism>
<evidence type="ECO:0000256" key="3">
    <source>
        <dbReference type="ARBA" id="ARBA00043265"/>
    </source>
</evidence>
<dbReference type="InterPro" id="IPR036179">
    <property type="entry name" value="Ig-like_dom_sf"/>
</dbReference>
<proteinExistence type="predicted"/>
<dbReference type="Proteomes" id="UP001205998">
    <property type="component" value="Unassembled WGS sequence"/>
</dbReference>
<keyword evidence="6" id="KW-1185">Reference proteome</keyword>
<evidence type="ECO:0000259" key="4">
    <source>
        <dbReference type="PROSITE" id="PS50835"/>
    </source>
</evidence>
<dbReference type="AlphaFoldDB" id="A0AAD5B2I2"/>
<accession>A0AAD5B2I2</accession>
<evidence type="ECO:0000256" key="2">
    <source>
        <dbReference type="ARBA" id="ARBA00023130"/>
    </source>
</evidence>
<dbReference type="SMART" id="SM00406">
    <property type="entry name" value="IGv"/>
    <property type="match status" value="3"/>
</dbReference>
<sequence>LFSDVCGISLTSSPAEVKPPGSSVKLSCQISGYQLSSYGTGWSWQPPGKALEWIGIIWSGGSIESGASFKSRFSISRDTSKNVLYLDISNLVAEDTGVKCESLESLQTSVMKKPGETLSLSCRGSGFTFGGYQMHWIRQQENKPLVWMGRVYTDGSATDYSKSFEGRIEITRDNSNSMVYLKLSGVTAEDTAVYYCAREAQSRNCRRIVLGNCIVFMLFSCVKCQSLESLQTSVLKKPGETLSLSCRGSGFTFGSYNMHWIRQQENKPLVWMGRVYSDGSGTDYSKSFQGRIEITRDNSNSMVYLKLSGVTAEDTAVYYCARE</sequence>
<feature type="domain" description="Ig-like" evidence="4">
    <location>
        <begin position="225"/>
        <end position="323"/>
    </location>
</feature>
<comment type="caution">
    <text evidence="5">The sequence shown here is derived from an EMBL/GenBank/DDBJ whole genome shotgun (WGS) entry which is preliminary data.</text>
</comment>
<dbReference type="GO" id="GO:0019814">
    <property type="term" value="C:immunoglobulin complex"/>
    <property type="evidence" value="ECO:0007669"/>
    <property type="project" value="UniProtKB-KW"/>
</dbReference>
<dbReference type="Pfam" id="PF07686">
    <property type="entry name" value="V-set"/>
    <property type="match status" value="3"/>
</dbReference>
<dbReference type="PROSITE" id="PS50835">
    <property type="entry name" value="IG_LIKE"/>
    <property type="match status" value="2"/>
</dbReference>
<evidence type="ECO:0000313" key="5">
    <source>
        <dbReference type="EMBL" id="KAI5627271.1"/>
    </source>
</evidence>
<evidence type="ECO:0000313" key="6">
    <source>
        <dbReference type="Proteomes" id="UP001205998"/>
    </source>
</evidence>
<feature type="domain" description="Ig-like" evidence="4">
    <location>
        <begin position="101"/>
        <end position="196"/>
    </location>
</feature>
<dbReference type="SUPFAM" id="SSF48726">
    <property type="entry name" value="Immunoglobulin"/>
    <property type="match status" value="3"/>
</dbReference>
<dbReference type="GO" id="GO:0005576">
    <property type="term" value="C:extracellular region"/>
    <property type="evidence" value="ECO:0007669"/>
    <property type="project" value="UniProtKB-ARBA"/>
</dbReference>
<dbReference type="InterPro" id="IPR007110">
    <property type="entry name" value="Ig-like_dom"/>
</dbReference>